<evidence type="ECO:0000313" key="1">
    <source>
        <dbReference type="EMBL" id="MFA0810850.1"/>
    </source>
</evidence>
<comment type="caution">
    <text evidence="1">The sequence shown here is derived from an EMBL/GenBank/DDBJ whole genome shotgun (WGS) entry which is preliminary data.</text>
</comment>
<sequence length="102" mass="11251">MAKETKKAQESVDENTQEFNTFIEGQSFKFKVTRTKYNSLLNALGPGNKVNAFHNFLVDTVEDGGEAELLKILAAKPGSEIGIGTPIFDAYTPDLKVTVKKR</sequence>
<organism evidence="1 2">
    <name type="scientific">Microbulbifer epialgicus</name>
    <dbReference type="NCBI Taxonomy" id="393907"/>
    <lineage>
        <taxon>Bacteria</taxon>
        <taxon>Pseudomonadati</taxon>
        <taxon>Pseudomonadota</taxon>
        <taxon>Gammaproteobacteria</taxon>
        <taxon>Cellvibrionales</taxon>
        <taxon>Microbulbiferaceae</taxon>
        <taxon>Microbulbifer</taxon>
    </lineage>
</organism>
<dbReference type="RefSeq" id="WP_371838423.1">
    <property type="nucleotide sequence ID" value="NZ_JBGMEK010000012.1"/>
</dbReference>
<evidence type="ECO:0000313" key="2">
    <source>
        <dbReference type="Proteomes" id="UP001569428"/>
    </source>
</evidence>
<accession>A0ABV4NZD7</accession>
<keyword evidence="2" id="KW-1185">Reference proteome</keyword>
<proteinExistence type="predicted"/>
<dbReference type="Pfam" id="PF10963">
    <property type="entry name" value="Phage_TAC_10"/>
    <property type="match status" value="1"/>
</dbReference>
<dbReference type="EMBL" id="JBGMEK010000012">
    <property type="protein sequence ID" value="MFA0810850.1"/>
    <property type="molecule type" value="Genomic_DNA"/>
</dbReference>
<gene>
    <name evidence="1" type="ORF">ACCI49_07930</name>
</gene>
<protein>
    <submittedName>
        <fullName evidence="1">Phage tail assembly chaperone</fullName>
    </submittedName>
</protein>
<reference evidence="1 2" key="1">
    <citation type="submission" date="2024-08" db="EMBL/GenBank/DDBJ databases">
        <authorList>
            <person name="Ishaq N."/>
        </authorList>
    </citation>
    <scope>NUCLEOTIDE SEQUENCE [LARGE SCALE GENOMIC DNA]</scope>
    <source>
        <strain evidence="1 2">DSM 18651</strain>
    </source>
</reference>
<name>A0ABV4NZD7_9GAMM</name>
<dbReference type="Proteomes" id="UP001569428">
    <property type="component" value="Unassembled WGS sequence"/>
</dbReference>
<dbReference type="InterPro" id="IPR024406">
    <property type="entry name" value="TAC-10"/>
</dbReference>